<dbReference type="Proteomes" id="UP001642483">
    <property type="component" value="Unassembled WGS sequence"/>
</dbReference>
<dbReference type="Pfam" id="PF00535">
    <property type="entry name" value="Glycos_transf_2"/>
    <property type="match status" value="1"/>
</dbReference>
<keyword evidence="14" id="KW-1185">Reference proteome</keyword>
<feature type="transmembrane region" description="Helical" evidence="11">
    <location>
        <begin position="12"/>
        <end position="35"/>
    </location>
</feature>
<evidence type="ECO:0000313" key="14">
    <source>
        <dbReference type="Proteomes" id="UP001642483"/>
    </source>
</evidence>
<evidence type="ECO:0000259" key="12">
    <source>
        <dbReference type="Pfam" id="PF00535"/>
    </source>
</evidence>
<evidence type="ECO:0000256" key="6">
    <source>
        <dbReference type="ARBA" id="ARBA00022989"/>
    </source>
</evidence>
<dbReference type="PANTHER" id="PTHR11675">
    <property type="entry name" value="N-ACETYLGALACTOSAMINYLTRANSFERASE"/>
    <property type="match status" value="1"/>
</dbReference>
<keyword evidence="4 11" id="KW-0812">Transmembrane</keyword>
<reference evidence="13 14" key="1">
    <citation type="submission" date="2024-02" db="EMBL/GenBank/DDBJ databases">
        <authorList>
            <person name="Daric V."/>
            <person name="Darras S."/>
        </authorList>
    </citation>
    <scope>NUCLEOTIDE SEQUENCE [LARGE SCALE GENOMIC DNA]</scope>
</reference>
<evidence type="ECO:0000256" key="1">
    <source>
        <dbReference type="ARBA" id="ARBA00001936"/>
    </source>
</evidence>
<keyword evidence="7 11" id="KW-0472">Membrane</keyword>
<keyword evidence="8" id="KW-1015">Disulfide bond</keyword>
<organism evidence="13 14">
    <name type="scientific">Clavelina lepadiformis</name>
    <name type="common">Light-bulb sea squirt</name>
    <name type="synonym">Ascidia lepadiformis</name>
    <dbReference type="NCBI Taxonomy" id="159417"/>
    <lineage>
        <taxon>Eukaryota</taxon>
        <taxon>Metazoa</taxon>
        <taxon>Chordata</taxon>
        <taxon>Tunicata</taxon>
        <taxon>Ascidiacea</taxon>
        <taxon>Aplousobranchia</taxon>
        <taxon>Clavelinidae</taxon>
        <taxon>Clavelina</taxon>
    </lineage>
</organism>
<comment type="similarity">
    <text evidence="3">Belongs to the glycosyltransferase 2 family. GalNAc-T subfamily.</text>
</comment>
<dbReference type="PANTHER" id="PTHR11675:SF126">
    <property type="entry name" value="RICIN B LECTIN DOMAIN-CONTAINING PROTEIN"/>
    <property type="match status" value="1"/>
</dbReference>
<evidence type="ECO:0000256" key="7">
    <source>
        <dbReference type="ARBA" id="ARBA00023136"/>
    </source>
</evidence>
<evidence type="ECO:0000256" key="10">
    <source>
        <dbReference type="ARBA" id="ARBA00037847"/>
    </source>
</evidence>
<evidence type="ECO:0000256" key="11">
    <source>
        <dbReference type="SAM" id="Phobius"/>
    </source>
</evidence>
<gene>
    <name evidence="13" type="ORF">CVLEPA_LOCUS27896</name>
</gene>
<keyword evidence="6 11" id="KW-1133">Transmembrane helix</keyword>
<evidence type="ECO:0000256" key="4">
    <source>
        <dbReference type="ARBA" id="ARBA00022692"/>
    </source>
</evidence>
<keyword evidence="5" id="KW-0735">Signal-anchor</keyword>
<dbReference type="CDD" id="cd02510">
    <property type="entry name" value="pp-GalNAc-T"/>
    <property type="match status" value="1"/>
</dbReference>
<evidence type="ECO:0000256" key="5">
    <source>
        <dbReference type="ARBA" id="ARBA00022968"/>
    </source>
</evidence>
<dbReference type="InterPro" id="IPR029044">
    <property type="entry name" value="Nucleotide-diphossugar_trans"/>
</dbReference>
<feature type="domain" description="Glycosyltransferase 2-like" evidence="12">
    <location>
        <begin position="151"/>
        <end position="334"/>
    </location>
</feature>
<comment type="caution">
    <text evidence="13">The sequence shown here is derived from an EMBL/GenBank/DDBJ whole genome shotgun (WGS) entry which is preliminary data.</text>
</comment>
<dbReference type="InterPro" id="IPR001173">
    <property type="entry name" value="Glyco_trans_2-like"/>
</dbReference>
<proteinExistence type="inferred from homology"/>
<accession>A0ABP0GS86</accession>
<evidence type="ECO:0000256" key="3">
    <source>
        <dbReference type="ARBA" id="ARBA00005680"/>
    </source>
</evidence>
<evidence type="ECO:0000256" key="9">
    <source>
        <dbReference type="ARBA" id="ARBA00023211"/>
    </source>
</evidence>
<comment type="subcellular location">
    <subcellularLocation>
        <location evidence="10">Endomembrane system</location>
        <topology evidence="10">Single-pass membrane protein</topology>
    </subcellularLocation>
    <subcellularLocation>
        <location evidence="2">Membrane</location>
        <topology evidence="2">Single-pass type II membrane protein</topology>
    </subcellularLocation>
</comment>
<dbReference type="InterPro" id="IPR045885">
    <property type="entry name" value="GalNAc-T"/>
</dbReference>
<protein>
    <recommendedName>
        <fullName evidence="12">Glycosyltransferase 2-like domain-containing protein</fullName>
    </recommendedName>
</protein>
<keyword evidence="9" id="KW-0464">Manganese</keyword>
<dbReference type="Gene3D" id="3.90.550.10">
    <property type="entry name" value="Spore Coat Polysaccharide Biosynthesis Protein SpsA, Chain A"/>
    <property type="match status" value="1"/>
</dbReference>
<comment type="cofactor">
    <cofactor evidence="1">
        <name>Mn(2+)</name>
        <dbReference type="ChEBI" id="CHEBI:29035"/>
    </cofactor>
</comment>
<name>A0ABP0GS86_CLALP</name>
<dbReference type="EMBL" id="CAWYQH010000141">
    <property type="protein sequence ID" value="CAK8694532.1"/>
    <property type="molecule type" value="Genomic_DNA"/>
</dbReference>
<evidence type="ECO:0000256" key="8">
    <source>
        <dbReference type="ARBA" id="ARBA00023157"/>
    </source>
</evidence>
<dbReference type="SUPFAM" id="SSF53448">
    <property type="entry name" value="Nucleotide-diphospho-sugar transferases"/>
    <property type="match status" value="1"/>
</dbReference>
<sequence length="495" mass="56965">MFKLKVCRNACLRFSILALSVVAALILFLTGQLTFEKSSKTPIKVLVPRNGRNDELFVAISDPIKESELVSKPALIRPNEGRNWVGEYGKGIVLTNLTAQEEDEQRASIKLYGINQFLSSKISLHRVLRDARHTLCRDRPAFNYAQLPLTSVIIVFYNEGWTTLLRTIYSVLHNTPDLLLAELIVVDDFSDMPHLKKPLTQYLRHLPKVRLIRSPKREGLMRARLLGLAQATGDAVSFVDCHCECTVGWLEPLLESIVEDRRTVAIPVTDDIDSKTFEYYYGSHVPSIGGFTWQLYFRWRFMSDEQNNQRKNLAEPIKTPTISGGLFAVDKDYFLEIGSYDSGMDVWGGENVEFSFRTWMCGGRMLIHPCSHIGHVSRDHNTYARESIWKNVMRVAEVWLDDYKGNFQHRLPPAVRNTDFGDVSERKKLREKLKCHNFKWYLENIHPEQYVPEDRNGFYGSEPCPTKSLFRRFFCQGSRNATRATPVPWSRASVF</sequence>
<evidence type="ECO:0000256" key="2">
    <source>
        <dbReference type="ARBA" id="ARBA00004606"/>
    </source>
</evidence>
<evidence type="ECO:0000313" key="13">
    <source>
        <dbReference type="EMBL" id="CAK8694532.1"/>
    </source>
</evidence>